<dbReference type="PANTHER" id="PTHR34467:SF7">
    <property type="entry name" value="TRANSMEMBRANE PROTEIN"/>
    <property type="match status" value="1"/>
</dbReference>
<dbReference type="AlphaFoldDB" id="W9SKT7"/>
<sequence>MMMIKIFILTCLLLFNSSVSGGADYFKGSTAMEELTNTPYHKVMTINLMKGRKLMNLQVDATLDYHDPVANPIHDPKKGN</sequence>
<gene>
    <name evidence="2" type="ORF">L484_007825</name>
</gene>
<evidence type="ECO:0000313" key="3">
    <source>
        <dbReference type="Proteomes" id="UP000030645"/>
    </source>
</evidence>
<dbReference type="Proteomes" id="UP000030645">
    <property type="component" value="Unassembled WGS sequence"/>
</dbReference>
<name>W9SKT7_9ROSA</name>
<evidence type="ECO:0000313" key="2">
    <source>
        <dbReference type="EMBL" id="EXC14458.1"/>
    </source>
</evidence>
<evidence type="ECO:0000256" key="1">
    <source>
        <dbReference type="SAM" id="SignalP"/>
    </source>
</evidence>
<organism evidence="2 3">
    <name type="scientific">Morus notabilis</name>
    <dbReference type="NCBI Taxonomy" id="981085"/>
    <lineage>
        <taxon>Eukaryota</taxon>
        <taxon>Viridiplantae</taxon>
        <taxon>Streptophyta</taxon>
        <taxon>Embryophyta</taxon>
        <taxon>Tracheophyta</taxon>
        <taxon>Spermatophyta</taxon>
        <taxon>Magnoliopsida</taxon>
        <taxon>eudicotyledons</taxon>
        <taxon>Gunneridae</taxon>
        <taxon>Pentapetalae</taxon>
        <taxon>rosids</taxon>
        <taxon>fabids</taxon>
        <taxon>Rosales</taxon>
        <taxon>Moraceae</taxon>
        <taxon>Moreae</taxon>
        <taxon>Morus</taxon>
    </lineage>
</organism>
<dbReference type="PANTHER" id="PTHR34467">
    <property type="entry name" value="TRANSMEMBRANE PROTEIN"/>
    <property type="match status" value="1"/>
</dbReference>
<dbReference type="EMBL" id="KE345762">
    <property type="protein sequence ID" value="EXC14458.1"/>
    <property type="molecule type" value="Genomic_DNA"/>
</dbReference>
<protein>
    <submittedName>
        <fullName evidence="2">Uncharacterized protein</fullName>
    </submittedName>
</protein>
<keyword evidence="1" id="KW-0732">Signal</keyword>
<accession>W9SKT7</accession>
<reference evidence="3" key="1">
    <citation type="submission" date="2013-01" db="EMBL/GenBank/DDBJ databases">
        <title>Draft Genome Sequence of a Mulberry Tree, Morus notabilis C.K. Schneid.</title>
        <authorList>
            <person name="He N."/>
            <person name="Zhao S."/>
        </authorList>
    </citation>
    <scope>NUCLEOTIDE SEQUENCE</scope>
</reference>
<proteinExistence type="predicted"/>
<feature type="signal peptide" evidence="1">
    <location>
        <begin position="1"/>
        <end position="21"/>
    </location>
</feature>
<keyword evidence="3" id="KW-1185">Reference proteome</keyword>
<feature type="chain" id="PRO_5004932069" evidence="1">
    <location>
        <begin position="22"/>
        <end position="80"/>
    </location>
</feature>